<feature type="domain" description="HTH cro/C1-type" evidence="2">
    <location>
        <begin position="11"/>
        <end position="65"/>
    </location>
</feature>
<protein>
    <submittedName>
        <fullName evidence="3">Helix-turn-helix transcriptional regulator</fullName>
    </submittedName>
</protein>
<evidence type="ECO:0000313" key="4">
    <source>
        <dbReference type="Proteomes" id="UP001445732"/>
    </source>
</evidence>
<name>A0ABV1NK96_9CAUL</name>
<evidence type="ECO:0000256" key="1">
    <source>
        <dbReference type="ARBA" id="ARBA00023125"/>
    </source>
</evidence>
<dbReference type="InterPro" id="IPR010982">
    <property type="entry name" value="Lambda_DNA-bd_dom_sf"/>
</dbReference>
<comment type="caution">
    <text evidence="3">The sequence shown here is derived from an EMBL/GenBank/DDBJ whole genome shotgun (WGS) entry which is preliminary data.</text>
</comment>
<dbReference type="CDD" id="cd00093">
    <property type="entry name" value="HTH_XRE"/>
    <property type="match status" value="1"/>
</dbReference>
<evidence type="ECO:0000259" key="2">
    <source>
        <dbReference type="PROSITE" id="PS50943"/>
    </source>
</evidence>
<dbReference type="PANTHER" id="PTHR46797:SF1">
    <property type="entry name" value="METHYLPHOSPHONATE SYNTHASE"/>
    <property type="match status" value="1"/>
</dbReference>
<dbReference type="SUPFAM" id="SSF47413">
    <property type="entry name" value="lambda repressor-like DNA-binding domains"/>
    <property type="match status" value="1"/>
</dbReference>
<sequence length="67" mass="7434">MKLAQTFGRNVRLIRQGKGLTIETLADEVCLSYSYVGELERGKRNPSLRVIGRFAEVLGVSPAELLI</sequence>
<reference evidence="3 4" key="1">
    <citation type="submission" date="2024-06" db="EMBL/GenBank/DDBJ databases">
        <title>Brevundimonas sp. C11.</title>
        <authorList>
            <person name="Maltman C."/>
        </authorList>
    </citation>
    <scope>NUCLEOTIDE SEQUENCE [LARGE SCALE GENOMIC DNA]</scope>
    <source>
        <strain evidence="3 4">C11</strain>
    </source>
</reference>
<gene>
    <name evidence="3" type="ORF">ABN401_03405</name>
</gene>
<accession>A0ABV1NK96</accession>
<dbReference type="PANTHER" id="PTHR46797">
    <property type="entry name" value="HTH-TYPE TRANSCRIPTIONAL REGULATOR"/>
    <property type="match status" value="1"/>
</dbReference>
<keyword evidence="1" id="KW-0238">DNA-binding</keyword>
<dbReference type="SMART" id="SM00530">
    <property type="entry name" value="HTH_XRE"/>
    <property type="match status" value="1"/>
</dbReference>
<dbReference type="EMBL" id="JBEGDD010000002">
    <property type="protein sequence ID" value="MEQ7154257.1"/>
    <property type="molecule type" value="Genomic_DNA"/>
</dbReference>
<dbReference type="Pfam" id="PF01381">
    <property type="entry name" value="HTH_3"/>
    <property type="match status" value="1"/>
</dbReference>
<keyword evidence="4" id="KW-1185">Reference proteome</keyword>
<dbReference type="InterPro" id="IPR001387">
    <property type="entry name" value="Cro/C1-type_HTH"/>
</dbReference>
<organism evidence="3 4">
    <name type="scientific">Brevundimonas aurifodinae</name>
    <dbReference type="NCBI Taxonomy" id="1508312"/>
    <lineage>
        <taxon>Bacteria</taxon>
        <taxon>Pseudomonadati</taxon>
        <taxon>Pseudomonadota</taxon>
        <taxon>Alphaproteobacteria</taxon>
        <taxon>Caulobacterales</taxon>
        <taxon>Caulobacteraceae</taxon>
        <taxon>Brevundimonas</taxon>
    </lineage>
</organism>
<dbReference type="Gene3D" id="1.10.260.40">
    <property type="entry name" value="lambda repressor-like DNA-binding domains"/>
    <property type="match status" value="1"/>
</dbReference>
<dbReference type="Proteomes" id="UP001445732">
    <property type="component" value="Unassembled WGS sequence"/>
</dbReference>
<dbReference type="InterPro" id="IPR050807">
    <property type="entry name" value="TransReg_Diox_bact_type"/>
</dbReference>
<evidence type="ECO:0000313" key="3">
    <source>
        <dbReference type="EMBL" id="MEQ7154257.1"/>
    </source>
</evidence>
<dbReference type="PROSITE" id="PS50943">
    <property type="entry name" value="HTH_CROC1"/>
    <property type="match status" value="1"/>
</dbReference>
<proteinExistence type="predicted"/>
<dbReference type="RefSeq" id="WP_349683432.1">
    <property type="nucleotide sequence ID" value="NZ_JBEGDD010000002.1"/>
</dbReference>